<organism evidence="4 5">
    <name type="scientific">Synchytrium endobioticum</name>
    <dbReference type="NCBI Taxonomy" id="286115"/>
    <lineage>
        <taxon>Eukaryota</taxon>
        <taxon>Fungi</taxon>
        <taxon>Fungi incertae sedis</taxon>
        <taxon>Chytridiomycota</taxon>
        <taxon>Chytridiomycota incertae sedis</taxon>
        <taxon>Chytridiomycetes</taxon>
        <taxon>Synchytriales</taxon>
        <taxon>Synchytriaceae</taxon>
        <taxon>Synchytrium</taxon>
    </lineage>
</organism>
<evidence type="ECO:0000256" key="1">
    <source>
        <dbReference type="SAM" id="MobiDB-lite"/>
    </source>
</evidence>
<sequence length="915" mass="99608">MAGSTSSGSSSSANGFMRLLFAERAAAANLCHAFKPQINLIEPRTYLPGFCLYVQLDWLISRDHIGNSFLCYTGDSSQSVKVAILELDPTAAHEPVLQRIFSEYERDALATKRTQLGVAVCAQPDMFGDAAVQCVLIPDGDYEANIDNLYVNVNLKRFGCGERSILTCRPPTQVVKDKFYQLYSIDPNSAPINAAVVTLARTVQRALFVFAMFRDETWIDGLVCDMTLRALQQFYSEMGPFDDYDTEEGHWCDPVLFAAVLGALASLRFKLSTTGTNTRDPFLEPLAFRNQIETFQRQHGLPSTGLLDQATRHTILLLAATKSGGQPPAFVAPVVDVLNKLEDITGLPTGIARAQKSSNHRRNKSLQESTAALDLFASSGHPGSLEWDNDINQVVQHVYNGVPFKSWKAEKQWRRNRPLVPWLRAESQRPLTAERSQSSGSLNTSFITSPSSLDNFPASSTGETLPSPPQSDGNPASKGDNSPRRAETTSSPMSSSTVSSRPLRRDHGFPTRNEAQGSLGTLAPSDTTAASDNEGGSSLSAKGAAALRAPIKIAAGVARRVVAPADKLVRHGVKLLAGNITGNDVEYSEDATSSASSSSHMSSMISSIVGPSSNTNSYKRTSPARGCPPAKHPEFDLKPRNQIGSPLNSGPEEVLWQNVAIARARPQIVTRLLRRTRSLGDINFDIHQDQCLADGVDTALQGTSIDSMNLGGQISMPIPLRPNQSSLPAGTFLYSLSHIPRTTSFDRTTPRPRNSISVSSMREYRRLLGQIKRKSDALSSVVIDELTPLHAEALAKFTSIEGTLNSRTMVLGLAQAAYKNVSRTMDKLTRENSESTRGGLEERKRKVAFGLSLLEDRHKEAEGLAFAFDEELKSLELRLAQDTGINSAGDGRPRATSLTKSIPRSDHDDRVHADE</sequence>
<feature type="region of interest" description="Disordered" evidence="1">
    <location>
        <begin position="590"/>
        <end position="646"/>
    </location>
</feature>
<dbReference type="Proteomes" id="UP000317494">
    <property type="component" value="Unassembled WGS sequence"/>
</dbReference>
<feature type="compositionally biased region" description="Low complexity" evidence="1">
    <location>
        <begin position="488"/>
        <end position="500"/>
    </location>
</feature>
<feature type="compositionally biased region" description="Basic and acidic residues" evidence="1">
    <location>
        <begin position="903"/>
        <end position="915"/>
    </location>
</feature>
<evidence type="ECO:0000313" key="4">
    <source>
        <dbReference type="EMBL" id="TPX49009.1"/>
    </source>
</evidence>
<feature type="region of interest" description="Disordered" evidence="1">
    <location>
        <begin position="883"/>
        <end position="915"/>
    </location>
</feature>
<feature type="compositionally biased region" description="Polar residues" evidence="1">
    <location>
        <begin position="513"/>
        <end position="531"/>
    </location>
</feature>
<feature type="region of interest" description="Disordered" evidence="1">
    <location>
        <begin position="428"/>
        <end position="539"/>
    </location>
</feature>
<evidence type="ECO:0000313" key="3">
    <source>
        <dbReference type="EMBL" id="TPX45991.1"/>
    </source>
</evidence>
<reference evidence="5 6" key="1">
    <citation type="journal article" date="2019" name="Sci. Rep.">
        <title>Comparative genomics of chytrid fungi reveal insights into the obligate biotrophic and pathogenic lifestyle of Synchytrium endobioticum.</title>
        <authorList>
            <person name="van de Vossenberg B.T.L.H."/>
            <person name="Warris S."/>
            <person name="Nguyen H.D.T."/>
            <person name="van Gent-Pelzer M.P.E."/>
            <person name="Joly D.L."/>
            <person name="van de Geest H.C."/>
            <person name="Bonants P.J.M."/>
            <person name="Smith D.S."/>
            <person name="Levesque C.A."/>
            <person name="van der Lee T.A.J."/>
        </authorList>
    </citation>
    <scope>NUCLEOTIDE SEQUENCE [LARGE SCALE GENOMIC DNA]</scope>
    <source>
        <strain evidence="3 6">LEV6574</strain>
        <strain evidence="4 5">MB42</strain>
    </source>
</reference>
<dbReference type="VEuPathDB" id="FungiDB:SeMB42_g02777"/>
<proteinExistence type="predicted"/>
<dbReference type="Pfam" id="PF25995">
    <property type="entry name" value="STB6_N"/>
    <property type="match status" value="1"/>
</dbReference>
<dbReference type="OrthoDB" id="19806at2759"/>
<dbReference type="AlphaFoldDB" id="A0A507DBE7"/>
<dbReference type="EMBL" id="QEAN01000090">
    <property type="protein sequence ID" value="TPX49009.1"/>
    <property type="molecule type" value="Genomic_DNA"/>
</dbReference>
<dbReference type="STRING" id="286115.A0A507DBE7"/>
<feature type="compositionally biased region" description="Polar residues" evidence="1">
    <location>
        <begin position="609"/>
        <end position="620"/>
    </location>
</feature>
<feature type="compositionally biased region" description="Polar residues" evidence="1">
    <location>
        <begin position="434"/>
        <end position="474"/>
    </location>
</feature>
<name>A0A507DBE7_9FUNG</name>
<comment type="caution">
    <text evidence="4">The sequence shown here is derived from an EMBL/GenBank/DDBJ whole genome shotgun (WGS) entry which is preliminary data.</text>
</comment>
<protein>
    <recommendedName>
        <fullName evidence="2">STB6-like N-terminal domain-containing protein</fullName>
    </recommendedName>
</protein>
<accession>A0A507DBE7</accession>
<dbReference type="InterPro" id="IPR038919">
    <property type="entry name" value="STB2/STB2"/>
</dbReference>
<evidence type="ECO:0000313" key="5">
    <source>
        <dbReference type="Proteomes" id="UP000317494"/>
    </source>
</evidence>
<evidence type="ECO:0000259" key="2">
    <source>
        <dbReference type="Pfam" id="PF25995"/>
    </source>
</evidence>
<feature type="compositionally biased region" description="Low complexity" evidence="1">
    <location>
        <begin position="593"/>
        <end position="608"/>
    </location>
</feature>
<dbReference type="PANTHER" id="PTHR31011:SF2">
    <property type="entry name" value="PROTEIN STB2-RELATED"/>
    <property type="match status" value="1"/>
</dbReference>
<dbReference type="EMBL" id="QEAM01000119">
    <property type="protein sequence ID" value="TPX45991.1"/>
    <property type="molecule type" value="Genomic_DNA"/>
</dbReference>
<keyword evidence="5" id="KW-1185">Reference proteome</keyword>
<dbReference type="Proteomes" id="UP000320475">
    <property type="component" value="Unassembled WGS sequence"/>
</dbReference>
<gene>
    <name evidence="3" type="ORF">SeLEV6574_g03509</name>
    <name evidence="4" type="ORF">SeMB42_g02777</name>
</gene>
<evidence type="ECO:0000313" key="6">
    <source>
        <dbReference type="Proteomes" id="UP000320475"/>
    </source>
</evidence>
<feature type="domain" description="STB6-like N-terminal" evidence="2">
    <location>
        <begin position="18"/>
        <end position="158"/>
    </location>
</feature>
<dbReference type="GO" id="GO:0070822">
    <property type="term" value="C:Sin3-type complex"/>
    <property type="evidence" value="ECO:0007669"/>
    <property type="project" value="TreeGrafter"/>
</dbReference>
<dbReference type="InterPro" id="IPR059025">
    <property type="entry name" value="STB6_N"/>
</dbReference>
<dbReference type="PANTHER" id="PTHR31011">
    <property type="entry name" value="PROTEIN STB2-RELATED"/>
    <property type="match status" value="1"/>
</dbReference>